<keyword evidence="1" id="KW-0862">Zinc</keyword>
<feature type="region of interest" description="Disordered" evidence="2">
    <location>
        <begin position="116"/>
        <end position="141"/>
    </location>
</feature>
<sequence>MLRLQIPKNRMNYLIDGLQAHYDAAQVENGWDLFHKGKISGVELYGVEIHALVRESRAYDVIIDLEDFKKSECSCPDEGWCAHIPATVFALYVPYGRPELLLQHLKKELLVKAKQQQARTGGPRGDKKQDQVVAPAENKPPSSWHRYFDQQFYGFSVTHQSSIEAFYQTAQETLGKLAEQWPDPLLQLYRLHVVLFIMRKTEQFFLDSKSSYLSHYHESGCKAVAKLCLDQSLELLPELPIEQLLKQYNGYVKETAAMLSEHMLQSKDTPLDWLTVYRQFWWRAAEQKTWIQEELKHLRTEAEKSNVTPRKKDILLLAMAHFAVIRGDDQAAMLQLQELKVREPRDFFLYLYRFERMGEWERMLSLLRWLTPAMQRAGQDDFGVYCGYWTEAMQHQSSDEEWVAVMETLLPRTYYYYTAYLLQTSRFKHWVDLQISNRISPANLYAAELKAVEAHDPALLLPLYTQAVERCIVEKNRTSYATAVKLLKKLNGFYKQIGAPQRWDEYMAGLSAKYSRLRAFQEELKKGKWLP</sequence>
<dbReference type="InterPro" id="IPR007527">
    <property type="entry name" value="Znf_SWIM"/>
</dbReference>
<keyword evidence="5" id="KW-1185">Reference proteome</keyword>
<evidence type="ECO:0000259" key="3">
    <source>
        <dbReference type="PROSITE" id="PS50966"/>
    </source>
</evidence>
<proteinExistence type="predicted"/>
<name>A0A4Q9DHX3_9BACL</name>
<evidence type="ECO:0000313" key="5">
    <source>
        <dbReference type="Proteomes" id="UP000293142"/>
    </source>
</evidence>
<protein>
    <recommendedName>
        <fullName evidence="3">SWIM-type domain-containing protein</fullName>
    </recommendedName>
</protein>
<evidence type="ECO:0000256" key="1">
    <source>
        <dbReference type="PROSITE-ProRule" id="PRU00325"/>
    </source>
</evidence>
<comment type="caution">
    <text evidence="4">The sequence shown here is derived from an EMBL/GenBank/DDBJ whole genome shotgun (WGS) entry which is preliminary data.</text>
</comment>
<dbReference type="Proteomes" id="UP000293142">
    <property type="component" value="Unassembled WGS sequence"/>
</dbReference>
<dbReference type="AlphaFoldDB" id="A0A4Q9DHX3"/>
<dbReference type="PROSITE" id="PS50966">
    <property type="entry name" value="ZF_SWIM"/>
    <property type="match status" value="1"/>
</dbReference>
<accession>A0A4Q9DHX3</accession>
<dbReference type="RefSeq" id="WP_131016853.1">
    <property type="nucleotide sequence ID" value="NZ_SIRE01000023.1"/>
</dbReference>
<keyword evidence="1" id="KW-0863">Zinc-finger</keyword>
<evidence type="ECO:0000313" key="4">
    <source>
        <dbReference type="EMBL" id="TBL72666.1"/>
    </source>
</evidence>
<gene>
    <name evidence="4" type="ORF">EYB31_28360</name>
</gene>
<dbReference type="EMBL" id="SIRE01000023">
    <property type="protein sequence ID" value="TBL72666.1"/>
    <property type="molecule type" value="Genomic_DNA"/>
</dbReference>
<evidence type="ECO:0000256" key="2">
    <source>
        <dbReference type="SAM" id="MobiDB-lite"/>
    </source>
</evidence>
<dbReference type="GO" id="GO:0008270">
    <property type="term" value="F:zinc ion binding"/>
    <property type="evidence" value="ECO:0007669"/>
    <property type="project" value="UniProtKB-KW"/>
</dbReference>
<organism evidence="4 5">
    <name type="scientific">Paenibacillus thalictri</name>
    <dbReference type="NCBI Taxonomy" id="2527873"/>
    <lineage>
        <taxon>Bacteria</taxon>
        <taxon>Bacillati</taxon>
        <taxon>Bacillota</taxon>
        <taxon>Bacilli</taxon>
        <taxon>Bacillales</taxon>
        <taxon>Paenibacillaceae</taxon>
        <taxon>Paenibacillus</taxon>
    </lineage>
</organism>
<feature type="domain" description="SWIM-type" evidence="3">
    <location>
        <begin position="59"/>
        <end position="92"/>
    </location>
</feature>
<reference evidence="4 5" key="1">
    <citation type="submission" date="2019-02" db="EMBL/GenBank/DDBJ databases">
        <title>Paenibacillus sp. nov., isolated from surface-sterilized tissue of Thalictrum simplex L.</title>
        <authorList>
            <person name="Tuo L."/>
        </authorList>
    </citation>
    <scope>NUCLEOTIDE SEQUENCE [LARGE SCALE GENOMIC DNA]</scope>
    <source>
        <strain evidence="4 5">N2SHLJ1</strain>
    </source>
</reference>
<keyword evidence="1" id="KW-0479">Metal-binding</keyword>
<dbReference type="OrthoDB" id="7593573at2"/>